<proteinExistence type="inferred from homology"/>
<dbReference type="Gene3D" id="3.50.7.10">
    <property type="entry name" value="GroEL"/>
    <property type="match status" value="1"/>
</dbReference>
<keyword evidence="6" id="KW-1185">Reference proteome</keyword>
<dbReference type="InterPro" id="IPR027409">
    <property type="entry name" value="GroEL-like_apical_dom_sf"/>
</dbReference>
<dbReference type="GO" id="GO:0005524">
    <property type="term" value="F:ATP binding"/>
    <property type="evidence" value="ECO:0007669"/>
    <property type="project" value="UniProtKB-KW"/>
</dbReference>
<comment type="caution">
    <text evidence="5">The sequence shown here is derived from an EMBL/GenBank/DDBJ whole genome shotgun (WGS) entry which is preliminary data.</text>
</comment>
<evidence type="ECO:0000256" key="1">
    <source>
        <dbReference type="ARBA" id="ARBA00008020"/>
    </source>
</evidence>
<protein>
    <submittedName>
        <fullName evidence="5">Uncharacterized protein</fullName>
    </submittedName>
</protein>
<evidence type="ECO:0000313" key="6">
    <source>
        <dbReference type="Proteomes" id="UP000246991"/>
    </source>
</evidence>
<dbReference type="PANTHER" id="PTHR11353">
    <property type="entry name" value="CHAPERONIN"/>
    <property type="match status" value="1"/>
</dbReference>
<gene>
    <name evidence="5" type="ORF">C7212DRAFT_360260</name>
</gene>
<dbReference type="InterPro" id="IPR002423">
    <property type="entry name" value="Cpn60/GroEL/TCP-1"/>
</dbReference>
<dbReference type="AlphaFoldDB" id="A0A317SBZ4"/>
<dbReference type="EMBL" id="PYWC01000121">
    <property type="protein sequence ID" value="PWW72049.1"/>
    <property type="molecule type" value="Genomic_DNA"/>
</dbReference>
<dbReference type="Gene3D" id="1.10.560.10">
    <property type="entry name" value="GroEL-like equatorial domain"/>
    <property type="match status" value="1"/>
</dbReference>
<keyword evidence="2" id="KW-0547">Nucleotide-binding</keyword>
<evidence type="ECO:0000313" key="5">
    <source>
        <dbReference type="EMBL" id="PWW72049.1"/>
    </source>
</evidence>
<dbReference type="InterPro" id="IPR027413">
    <property type="entry name" value="GROEL-like_equatorial_sf"/>
</dbReference>
<dbReference type="OrthoDB" id="10248520at2759"/>
<comment type="similarity">
    <text evidence="1">Belongs to the TCP-1 chaperonin family.</text>
</comment>
<dbReference type="SUPFAM" id="SSF52029">
    <property type="entry name" value="GroEL apical domain-like"/>
    <property type="match status" value="1"/>
</dbReference>
<sequence>MPNKDVLHPTVRRRIENLGIILLDCALEYKGAGSQTDIGISKEEDRSNILEIEERPVGGNVTALHRARKTNNNRVTHAVGAPFVSHVDDINESDVSTKCGLCEIEKITTRGGEAVMAISVRLMISKSIEGVQQWLYRGVAEALEVVPRTLVMDSGASPISVLTQLCAKEYEVVKLQSIKITIGKKRTPYTFIIVVESISSGVVVATIALASSDRGSASSPPSSAFFSSVSAAALPGSGSGDGAKDPPLLNAA</sequence>
<dbReference type="GO" id="GO:0140662">
    <property type="term" value="F:ATP-dependent protein folding chaperone"/>
    <property type="evidence" value="ECO:0007669"/>
    <property type="project" value="InterPro"/>
</dbReference>
<organism evidence="5 6">
    <name type="scientific">Tuber magnatum</name>
    <name type="common">white Piedmont truffle</name>
    <dbReference type="NCBI Taxonomy" id="42249"/>
    <lineage>
        <taxon>Eukaryota</taxon>
        <taxon>Fungi</taxon>
        <taxon>Dikarya</taxon>
        <taxon>Ascomycota</taxon>
        <taxon>Pezizomycotina</taxon>
        <taxon>Pezizomycetes</taxon>
        <taxon>Pezizales</taxon>
        <taxon>Tuberaceae</taxon>
        <taxon>Tuber</taxon>
    </lineage>
</organism>
<dbReference type="InterPro" id="IPR017998">
    <property type="entry name" value="Chaperone_TCP-1"/>
</dbReference>
<evidence type="ECO:0000256" key="4">
    <source>
        <dbReference type="ARBA" id="ARBA00023186"/>
    </source>
</evidence>
<evidence type="ECO:0000256" key="3">
    <source>
        <dbReference type="ARBA" id="ARBA00022840"/>
    </source>
</evidence>
<dbReference type="STRING" id="42249.A0A317SBZ4"/>
<reference evidence="5 6" key="1">
    <citation type="submission" date="2018-03" db="EMBL/GenBank/DDBJ databases">
        <title>Genomes of Pezizomycetes fungi and the evolution of truffles.</title>
        <authorList>
            <person name="Murat C."/>
            <person name="Payen T."/>
            <person name="Noel B."/>
            <person name="Kuo A."/>
            <person name="Martin F.M."/>
        </authorList>
    </citation>
    <scope>NUCLEOTIDE SEQUENCE [LARGE SCALE GENOMIC DNA]</scope>
    <source>
        <strain evidence="5">091103-1</strain>
    </source>
</reference>
<name>A0A317SBZ4_9PEZI</name>
<keyword evidence="3" id="KW-0067">ATP-binding</keyword>
<dbReference type="SUPFAM" id="SSF48592">
    <property type="entry name" value="GroEL equatorial domain-like"/>
    <property type="match status" value="1"/>
</dbReference>
<evidence type="ECO:0000256" key="2">
    <source>
        <dbReference type="ARBA" id="ARBA00022741"/>
    </source>
</evidence>
<accession>A0A317SBZ4</accession>
<dbReference type="Proteomes" id="UP000246991">
    <property type="component" value="Unassembled WGS sequence"/>
</dbReference>
<keyword evidence="4" id="KW-0143">Chaperone</keyword>
<dbReference type="Pfam" id="PF00118">
    <property type="entry name" value="Cpn60_TCP1"/>
    <property type="match status" value="1"/>
</dbReference>